<sequence>MDNEQVKKPLMISSRYIVGTSVRDRVVISETPSSKKSESGCSPAPSNARKPSVQDSPDTLRGANGTLARQQWGCPRSQQAHKQKFSNSPPHTSIRIRYGLEPRPNIQCTWEGGEGRSNAVGRP</sequence>
<evidence type="ECO:0000313" key="2">
    <source>
        <dbReference type="EMBL" id="PBK68805.1"/>
    </source>
</evidence>
<organism evidence="2 3">
    <name type="scientific">Armillaria solidipes</name>
    <dbReference type="NCBI Taxonomy" id="1076256"/>
    <lineage>
        <taxon>Eukaryota</taxon>
        <taxon>Fungi</taxon>
        <taxon>Dikarya</taxon>
        <taxon>Basidiomycota</taxon>
        <taxon>Agaricomycotina</taxon>
        <taxon>Agaricomycetes</taxon>
        <taxon>Agaricomycetidae</taxon>
        <taxon>Agaricales</taxon>
        <taxon>Marasmiineae</taxon>
        <taxon>Physalacriaceae</taxon>
        <taxon>Armillaria</taxon>
    </lineage>
</organism>
<proteinExistence type="predicted"/>
<reference evidence="3" key="1">
    <citation type="journal article" date="2017" name="Nat. Ecol. Evol.">
        <title>Genome expansion and lineage-specific genetic innovations in the forest pathogenic fungi Armillaria.</title>
        <authorList>
            <person name="Sipos G."/>
            <person name="Prasanna A.N."/>
            <person name="Walter M.C."/>
            <person name="O'Connor E."/>
            <person name="Balint B."/>
            <person name="Krizsan K."/>
            <person name="Kiss B."/>
            <person name="Hess J."/>
            <person name="Varga T."/>
            <person name="Slot J."/>
            <person name="Riley R."/>
            <person name="Boka B."/>
            <person name="Rigling D."/>
            <person name="Barry K."/>
            <person name="Lee J."/>
            <person name="Mihaltcheva S."/>
            <person name="LaButti K."/>
            <person name="Lipzen A."/>
            <person name="Waldron R."/>
            <person name="Moloney N.M."/>
            <person name="Sperisen C."/>
            <person name="Kredics L."/>
            <person name="Vagvoelgyi C."/>
            <person name="Patrignani A."/>
            <person name="Fitzpatrick D."/>
            <person name="Nagy I."/>
            <person name="Doyle S."/>
            <person name="Anderson J.B."/>
            <person name="Grigoriev I.V."/>
            <person name="Gueldener U."/>
            <person name="Muensterkoetter M."/>
            <person name="Nagy L.G."/>
        </authorList>
    </citation>
    <scope>NUCLEOTIDE SEQUENCE [LARGE SCALE GENOMIC DNA]</scope>
    <source>
        <strain evidence="3">28-4</strain>
    </source>
</reference>
<protein>
    <submittedName>
        <fullName evidence="2">Uncharacterized protein</fullName>
    </submittedName>
</protein>
<evidence type="ECO:0000313" key="3">
    <source>
        <dbReference type="Proteomes" id="UP000218334"/>
    </source>
</evidence>
<feature type="region of interest" description="Disordered" evidence="1">
    <location>
        <begin position="30"/>
        <end position="100"/>
    </location>
</feature>
<evidence type="ECO:0000256" key="1">
    <source>
        <dbReference type="SAM" id="MobiDB-lite"/>
    </source>
</evidence>
<dbReference type="EMBL" id="KZ293431">
    <property type="protein sequence ID" value="PBK68805.1"/>
    <property type="molecule type" value="Genomic_DNA"/>
</dbReference>
<dbReference type="AlphaFoldDB" id="A0A2H3BD65"/>
<gene>
    <name evidence="2" type="ORF">ARMSODRAFT_193812</name>
</gene>
<keyword evidence="3" id="KW-1185">Reference proteome</keyword>
<name>A0A2H3BD65_9AGAR</name>
<accession>A0A2H3BD65</accession>
<dbReference type="Proteomes" id="UP000218334">
    <property type="component" value="Unassembled WGS sequence"/>
</dbReference>